<gene>
    <name evidence="8" type="ORF">CODIS_33320</name>
</gene>
<evidence type="ECO:0000256" key="2">
    <source>
        <dbReference type="ARBA" id="ARBA00012553"/>
    </source>
</evidence>
<evidence type="ECO:0000256" key="5">
    <source>
        <dbReference type="ARBA" id="ARBA00032523"/>
    </source>
</evidence>
<dbReference type="Pfam" id="PF04476">
    <property type="entry name" value="4HFCP_synth"/>
    <property type="match status" value="1"/>
</dbReference>
<dbReference type="RefSeq" id="WP_069127048.1">
    <property type="nucleotide sequence ID" value="NZ_MARB01000022.1"/>
</dbReference>
<keyword evidence="4" id="KW-0704">Schiff base</keyword>
<dbReference type="SUPFAM" id="SSF51366">
    <property type="entry name" value="Ribulose-phoshate binding barrel"/>
    <property type="match status" value="1"/>
</dbReference>
<protein>
    <recommendedName>
        <fullName evidence="2">(5-formylfuran-3-yl)methyl phosphate synthase</fullName>
        <ecNumber evidence="2">4.2.3.153</ecNumber>
    </recommendedName>
    <alternativeName>
        <fullName evidence="5">4-(hydroxymethyl)-2-furancarboxaldehyde-phosphate synthase</fullName>
    </alternativeName>
</protein>
<sequence length="245" mass="26442">MTRMLASVIDWRELESAIEAGVDIIDLKNPHTGALGALPIESIRNLATRCGGRCPVSATVGDLPADPQQLTQAIGRTAECGVDYVKVGFFSAENLTRCLQAIAGLTHRHKVVAVLFADREPPLERLGEFAASGFRGVMLDTAEKGGGGLLDCMDPNRLERFVSEVRALDMLSGLAGSLRLEDIPQLHSLLPDYLGFRGALCEGRERTAGIAPHRLRAIHDALDQTAPRRERTVPALSRWLKSGAG</sequence>
<evidence type="ECO:0000313" key="9">
    <source>
        <dbReference type="Proteomes" id="UP000094769"/>
    </source>
</evidence>
<dbReference type="InterPro" id="IPR007565">
    <property type="entry name" value="4HFCP_synth"/>
</dbReference>
<accession>A0A7Z1AEH7</accession>
<evidence type="ECO:0000313" key="8">
    <source>
        <dbReference type="EMBL" id="ODJ86413.1"/>
    </source>
</evidence>
<feature type="active site" description="Proton acceptor" evidence="7">
    <location>
        <position position="86"/>
    </location>
</feature>
<reference evidence="8 9" key="1">
    <citation type="submission" date="2016-06" db="EMBL/GenBank/DDBJ databases">
        <title>Genome sequence of endosymbiont of Candidatus Endolucinida thiodiazotropha.</title>
        <authorList>
            <person name="Poehlein A."/>
            <person name="Koenig S."/>
            <person name="Heiden S.E."/>
            <person name="Thuermer A."/>
            <person name="Voget S."/>
            <person name="Daniel R."/>
            <person name="Markert S."/>
            <person name="Gros O."/>
            <person name="Schweder T."/>
        </authorList>
    </citation>
    <scope>NUCLEOTIDE SEQUENCE [LARGE SCALE GENOMIC DNA]</scope>
    <source>
        <strain evidence="8 9">COS</strain>
    </source>
</reference>
<dbReference type="PIRSF" id="PIRSF015957">
    <property type="entry name" value="UCP015957"/>
    <property type="match status" value="1"/>
</dbReference>
<evidence type="ECO:0000256" key="3">
    <source>
        <dbReference type="ARBA" id="ARBA00023239"/>
    </source>
</evidence>
<proteinExistence type="predicted"/>
<evidence type="ECO:0000256" key="6">
    <source>
        <dbReference type="ARBA" id="ARBA00047628"/>
    </source>
</evidence>
<comment type="catalytic activity">
    <reaction evidence="6">
        <text>2 D-glyceraldehyde 3-phosphate = 4-(hydroxymethyl)-2-furancarboxaldehyde phosphate + phosphate + 2 H2O</text>
        <dbReference type="Rhea" id="RHEA:43536"/>
        <dbReference type="ChEBI" id="CHEBI:15377"/>
        <dbReference type="ChEBI" id="CHEBI:43474"/>
        <dbReference type="ChEBI" id="CHEBI:59776"/>
        <dbReference type="ChEBI" id="CHEBI:83407"/>
        <dbReference type="EC" id="4.2.3.153"/>
    </reaction>
</comment>
<dbReference type="AlphaFoldDB" id="A0A7Z1AEH7"/>
<dbReference type="EMBL" id="MARB01000022">
    <property type="protein sequence ID" value="ODJ86413.1"/>
    <property type="molecule type" value="Genomic_DNA"/>
</dbReference>
<dbReference type="InterPro" id="IPR011060">
    <property type="entry name" value="RibuloseP-bd_barrel"/>
</dbReference>
<evidence type="ECO:0000256" key="4">
    <source>
        <dbReference type="ARBA" id="ARBA00023270"/>
    </source>
</evidence>
<comment type="function">
    <text evidence="1">Catalyzes the formation of 4-(hydroxymethyl)-2-furancarboxaldehyde phosphate (4-HFC-P) from two molecules of glyceraldehyde-3-P (GA-3-P).</text>
</comment>
<keyword evidence="3" id="KW-0456">Lyase</keyword>
<name>A0A7Z1AEH7_9GAMM</name>
<organism evidence="8 9">
    <name type="scientific">Candidatus Thiodiazotropha endolucinida</name>
    <dbReference type="NCBI Taxonomy" id="1655433"/>
    <lineage>
        <taxon>Bacteria</taxon>
        <taxon>Pseudomonadati</taxon>
        <taxon>Pseudomonadota</taxon>
        <taxon>Gammaproteobacteria</taxon>
        <taxon>Chromatiales</taxon>
        <taxon>Sedimenticolaceae</taxon>
        <taxon>Candidatus Thiodiazotropha</taxon>
    </lineage>
</organism>
<feature type="active site" description="Schiff-base intermediate with substrate" evidence="7">
    <location>
        <position position="28"/>
    </location>
</feature>
<evidence type="ECO:0000256" key="1">
    <source>
        <dbReference type="ARBA" id="ARBA00003810"/>
    </source>
</evidence>
<dbReference type="OrthoDB" id="2111523at2"/>
<dbReference type="GO" id="GO:0016829">
    <property type="term" value="F:lyase activity"/>
    <property type="evidence" value="ECO:0007669"/>
    <property type="project" value="UniProtKB-KW"/>
</dbReference>
<keyword evidence="9" id="KW-1185">Reference proteome</keyword>
<evidence type="ECO:0000256" key="7">
    <source>
        <dbReference type="PIRSR" id="PIRSR015957-1"/>
    </source>
</evidence>
<comment type="caution">
    <text evidence="8">The sequence shown here is derived from an EMBL/GenBank/DDBJ whole genome shotgun (WGS) entry which is preliminary data.</text>
</comment>
<dbReference type="EC" id="4.2.3.153" evidence="2"/>
<dbReference type="Proteomes" id="UP000094769">
    <property type="component" value="Unassembled WGS sequence"/>
</dbReference>